<keyword evidence="9" id="KW-0675">Receptor</keyword>
<dbReference type="Pfam" id="PF00560">
    <property type="entry name" value="LRR_1"/>
    <property type="match status" value="2"/>
</dbReference>
<dbReference type="SUPFAM" id="SSF52058">
    <property type="entry name" value="L domain-like"/>
    <property type="match status" value="1"/>
</dbReference>
<dbReference type="InterPro" id="IPR032675">
    <property type="entry name" value="LRR_dom_sf"/>
</dbReference>
<dbReference type="GeneID" id="111306604"/>
<evidence type="ECO:0000313" key="11">
    <source>
        <dbReference type="Proteomes" id="UP000515121"/>
    </source>
</evidence>
<protein>
    <submittedName>
        <fullName evidence="12">Receptor like protein 30-like</fullName>
    </submittedName>
</protein>
<evidence type="ECO:0000256" key="3">
    <source>
        <dbReference type="ARBA" id="ARBA00022475"/>
    </source>
</evidence>
<keyword evidence="4" id="KW-0433">Leucine-rich repeat</keyword>
<name>A0A6P6A5S6_DURZI</name>
<evidence type="ECO:0000256" key="2">
    <source>
        <dbReference type="ARBA" id="ARBA00009592"/>
    </source>
</evidence>
<organism evidence="11 12">
    <name type="scientific">Durio zibethinus</name>
    <name type="common">Durian</name>
    <dbReference type="NCBI Taxonomy" id="66656"/>
    <lineage>
        <taxon>Eukaryota</taxon>
        <taxon>Viridiplantae</taxon>
        <taxon>Streptophyta</taxon>
        <taxon>Embryophyta</taxon>
        <taxon>Tracheophyta</taxon>
        <taxon>Spermatophyta</taxon>
        <taxon>Magnoliopsida</taxon>
        <taxon>eudicotyledons</taxon>
        <taxon>Gunneridae</taxon>
        <taxon>Pentapetalae</taxon>
        <taxon>rosids</taxon>
        <taxon>malvids</taxon>
        <taxon>Malvales</taxon>
        <taxon>Malvaceae</taxon>
        <taxon>Helicteroideae</taxon>
        <taxon>Durio</taxon>
    </lineage>
</organism>
<keyword evidence="8" id="KW-0472">Membrane</keyword>
<dbReference type="KEGG" id="dzi:111306604"/>
<dbReference type="PANTHER" id="PTHR27004">
    <property type="entry name" value="RECEPTOR-LIKE PROTEIN 12 ISOFORM X1"/>
    <property type="match status" value="1"/>
</dbReference>
<evidence type="ECO:0000256" key="4">
    <source>
        <dbReference type="ARBA" id="ARBA00022614"/>
    </source>
</evidence>
<dbReference type="RefSeq" id="XP_022760152.1">
    <property type="nucleotide sequence ID" value="XM_022904417.1"/>
</dbReference>
<comment type="subcellular location">
    <subcellularLocation>
        <location evidence="1">Cell membrane</location>
        <topology evidence="1">Single-pass type I membrane protein</topology>
    </subcellularLocation>
</comment>
<evidence type="ECO:0000256" key="7">
    <source>
        <dbReference type="ARBA" id="ARBA00022989"/>
    </source>
</evidence>
<keyword evidence="10" id="KW-0325">Glycoprotein</keyword>
<dbReference type="FunFam" id="3.80.10.10:FF:000111">
    <property type="entry name" value="LRR receptor-like serine/threonine-protein kinase ERECTA"/>
    <property type="match status" value="1"/>
</dbReference>
<keyword evidence="7" id="KW-1133">Transmembrane helix</keyword>
<dbReference type="Proteomes" id="UP000515121">
    <property type="component" value="Unplaced"/>
</dbReference>
<evidence type="ECO:0000313" key="12">
    <source>
        <dbReference type="RefSeq" id="XP_022760152.1"/>
    </source>
</evidence>
<evidence type="ECO:0000256" key="6">
    <source>
        <dbReference type="ARBA" id="ARBA00022737"/>
    </source>
</evidence>
<evidence type="ECO:0000256" key="5">
    <source>
        <dbReference type="ARBA" id="ARBA00022692"/>
    </source>
</evidence>
<comment type="similarity">
    <text evidence="2">Belongs to the RLP family.</text>
</comment>
<gene>
    <name evidence="12" type="primary">LOC111306604</name>
</gene>
<evidence type="ECO:0000256" key="9">
    <source>
        <dbReference type="ARBA" id="ARBA00023170"/>
    </source>
</evidence>
<keyword evidence="3" id="KW-1003">Cell membrane</keyword>
<dbReference type="Gene3D" id="3.80.10.10">
    <property type="entry name" value="Ribonuclease Inhibitor"/>
    <property type="match status" value="1"/>
</dbReference>
<keyword evidence="6" id="KW-0677">Repeat</keyword>
<dbReference type="InterPro" id="IPR001611">
    <property type="entry name" value="Leu-rich_rpt"/>
</dbReference>
<keyword evidence="11" id="KW-1185">Reference proteome</keyword>
<dbReference type="PANTHER" id="PTHR27004:SF447">
    <property type="entry name" value="RECEPTOR LIKE PROTEIN 30-LIKE"/>
    <property type="match status" value="1"/>
</dbReference>
<keyword evidence="5" id="KW-0812">Transmembrane</keyword>
<dbReference type="AlphaFoldDB" id="A0A6P6A5S6"/>
<dbReference type="GO" id="GO:0005886">
    <property type="term" value="C:plasma membrane"/>
    <property type="evidence" value="ECO:0007669"/>
    <property type="project" value="UniProtKB-SubCell"/>
</dbReference>
<evidence type="ECO:0000256" key="1">
    <source>
        <dbReference type="ARBA" id="ARBA00004251"/>
    </source>
</evidence>
<reference evidence="12" key="1">
    <citation type="submission" date="2025-08" db="UniProtKB">
        <authorList>
            <consortium name="RefSeq"/>
        </authorList>
    </citation>
    <scope>IDENTIFICATION</scope>
    <source>
        <tissue evidence="12">Fruit stalk</tissue>
    </source>
</reference>
<sequence length="234" mass="25968">MKVANTNNLSPYMNANTSFQNREFLWSDYYNYAVTLANKGRDLKYENVPDAISAIDLSSNKFEGEIPEAIGNLMRILMLNLSNNNLTGHIPSSLGKISNLESSDLSQNKLLGKIPSQLVKLNFLVIFNVSYNNVEGPIPGGAQFNTFNNDSYEGNSRLCGYPLSEKCGNHEVSPPTPLVVEEDEGIWSVLKFGWKVVLTGYGAGLVIGMSFGCNFNARKHEWFRKLFVLIGTDP</sequence>
<evidence type="ECO:0000256" key="10">
    <source>
        <dbReference type="ARBA" id="ARBA00023180"/>
    </source>
</evidence>
<accession>A0A6P6A5S6</accession>
<proteinExistence type="inferred from homology"/>
<evidence type="ECO:0000256" key="8">
    <source>
        <dbReference type="ARBA" id="ARBA00023136"/>
    </source>
</evidence>
<dbReference type="OrthoDB" id="544346at2759"/>